<feature type="compositionally biased region" description="Low complexity" evidence="2">
    <location>
        <begin position="1"/>
        <end position="13"/>
    </location>
</feature>
<dbReference type="AlphaFoldDB" id="A0AAV9J997"/>
<feature type="compositionally biased region" description="Low complexity" evidence="2">
    <location>
        <begin position="23"/>
        <end position="39"/>
    </location>
</feature>
<dbReference type="SMART" id="SM00343">
    <property type="entry name" value="ZnF_C2HC"/>
    <property type="match status" value="5"/>
</dbReference>
<accession>A0AAV9J997</accession>
<evidence type="ECO:0000256" key="2">
    <source>
        <dbReference type="SAM" id="MobiDB-lite"/>
    </source>
</evidence>
<keyword evidence="1" id="KW-0862">Zinc</keyword>
<keyword evidence="5" id="KW-1185">Reference proteome</keyword>
<evidence type="ECO:0000313" key="5">
    <source>
        <dbReference type="Proteomes" id="UP001324427"/>
    </source>
</evidence>
<sequence>MPGRGANNNNNGGNNAGRGKKQNGGNQTQKKKNNNNNQKKCTKCNKIGHLFDDCRSSNGDAMHIDSEGGTPTKCWQCGLHGHRSDECPTARGESNTGQNNANNNGGSKFCDFHNNSSHGNADCKDPRNPQGPSFKGDNSKGGNSKGDGSKGAARGGFTTGHNLYSDWDRVDTTSQQPYCPLCNAGHWERDCINKGVVDVRYSPQSCWKCHLRGHTGDDCRNPAKDACDKCRKSGHATAFCKDTSAGTEMRGRLYEQTAGRAAAANLSRFEWDPVKTRMQLSPLQIEQQWQKQQLEFALINGITVTDDDRKTMRERLARAGAQGPQNMQWQTPATSNVNIPFGAQTSRPVHGPFAAQSTGAAYLQFPTAAKDFVAAAAVNSMDFSGLAHLPAAAQHFVSKCVYEAAIAKQGERERRVHAHCELSTRMYRKENYAQWIHQHDGELLQRRILGPDKYHTQLKLRMGLGLQLWRDPQAMRAIAQKQKPSCNTCFRSGEFWDGLMREIPVQADVLELRDFQDWGVFVAFECKCCNKAASYSFVSRPSCELGSECDMAGC</sequence>
<organism evidence="4 5">
    <name type="scientific">Oleoguttula mirabilis</name>
    <dbReference type="NCBI Taxonomy" id="1507867"/>
    <lineage>
        <taxon>Eukaryota</taxon>
        <taxon>Fungi</taxon>
        <taxon>Dikarya</taxon>
        <taxon>Ascomycota</taxon>
        <taxon>Pezizomycotina</taxon>
        <taxon>Dothideomycetes</taxon>
        <taxon>Dothideomycetidae</taxon>
        <taxon>Mycosphaerellales</taxon>
        <taxon>Teratosphaeriaceae</taxon>
        <taxon>Oleoguttula</taxon>
    </lineage>
</organism>
<dbReference type="GO" id="GO:0008270">
    <property type="term" value="F:zinc ion binding"/>
    <property type="evidence" value="ECO:0007669"/>
    <property type="project" value="UniProtKB-KW"/>
</dbReference>
<feature type="region of interest" description="Disordered" evidence="2">
    <location>
        <begin position="120"/>
        <end position="155"/>
    </location>
</feature>
<dbReference type="GO" id="GO:0003676">
    <property type="term" value="F:nucleic acid binding"/>
    <property type="evidence" value="ECO:0007669"/>
    <property type="project" value="InterPro"/>
</dbReference>
<evidence type="ECO:0000313" key="4">
    <source>
        <dbReference type="EMBL" id="KAK4541518.1"/>
    </source>
</evidence>
<reference evidence="4 5" key="1">
    <citation type="submission" date="2021-11" db="EMBL/GenBank/DDBJ databases">
        <title>Black yeast isolated from Biological Soil Crust.</title>
        <authorList>
            <person name="Kurbessoian T."/>
        </authorList>
    </citation>
    <scope>NUCLEOTIDE SEQUENCE [LARGE SCALE GENOMIC DNA]</scope>
    <source>
        <strain evidence="4 5">CCFEE 5522</strain>
    </source>
</reference>
<feature type="domain" description="CCHC-type" evidence="3">
    <location>
        <begin position="40"/>
        <end position="56"/>
    </location>
</feature>
<name>A0AAV9J997_9PEZI</name>
<dbReference type="InterPro" id="IPR036875">
    <property type="entry name" value="Znf_CCHC_sf"/>
</dbReference>
<keyword evidence="1" id="KW-0479">Metal-binding</keyword>
<evidence type="ECO:0000259" key="3">
    <source>
        <dbReference type="PROSITE" id="PS50158"/>
    </source>
</evidence>
<dbReference type="Gene3D" id="4.10.60.10">
    <property type="entry name" value="Zinc finger, CCHC-type"/>
    <property type="match status" value="2"/>
</dbReference>
<feature type="domain" description="CCHC-type" evidence="3">
    <location>
        <begin position="73"/>
        <end position="88"/>
    </location>
</feature>
<dbReference type="EMBL" id="JAVFHQ010000052">
    <property type="protein sequence ID" value="KAK4541518.1"/>
    <property type="molecule type" value="Genomic_DNA"/>
</dbReference>
<dbReference type="Proteomes" id="UP001324427">
    <property type="component" value="Unassembled WGS sequence"/>
</dbReference>
<comment type="caution">
    <text evidence="4">The sequence shown here is derived from an EMBL/GenBank/DDBJ whole genome shotgun (WGS) entry which is preliminary data.</text>
</comment>
<proteinExistence type="predicted"/>
<protein>
    <recommendedName>
        <fullName evidence="3">CCHC-type domain-containing protein</fullName>
    </recommendedName>
</protein>
<dbReference type="InterPro" id="IPR001878">
    <property type="entry name" value="Znf_CCHC"/>
</dbReference>
<dbReference type="PROSITE" id="PS50158">
    <property type="entry name" value="ZF_CCHC"/>
    <property type="match status" value="2"/>
</dbReference>
<gene>
    <name evidence="4" type="ORF">LTR36_007964</name>
</gene>
<keyword evidence="1" id="KW-0863">Zinc-finger</keyword>
<dbReference type="SUPFAM" id="SSF57756">
    <property type="entry name" value="Retrovirus zinc finger-like domains"/>
    <property type="match status" value="2"/>
</dbReference>
<feature type="region of interest" description="Disordered" evidence="2">
    <location>
        <begin position="1"/>
        <end position="41"/>
    </location>
</feature>
<evidence type="ECO:0000256" key="1">
    <source>
        <dbReference type="PROSITE-ProRule" id="PRU00047"/>
    </source>
</evidence>